<organism evidence="1 2">
    <name type="scientific">Trema orientale</name>
    <name type="common">Charcoal tree</name>
    <name type="synonym">Celtis orientalis</name>
    <dbReference type="NCBI Taxonomy" id="63057"/>
    <lineage>
        <taxon>Eukaryota</taxon>
        <taxon>Viridiplantae</taxon>
        <taxon>Streptophyta</taxon>
        <taxon>Embryophyta</taxon>
        <taxon>Tracheophyta</taxon>
        <taxon>Spermatophyta</taxon>
        <taxon>Magnoliopsida</taxon>
        <taxon>eudicotyledons</taxon>
        <taxon>Gunneridae</taxon>
        <taxon>Pentapetalae</taxon>
        <taxon>rosids</taxon>
        <taxon>fabids</taxon>
        <taxon>Rosales</taxon>
        <taxon>Cannabaceae</taxon>
        <taxon>Trema</taxon>
    </lineage>
</organism>
<dbReference type="EMBL" id="JXTC01000472">
    <property type="protein sequence ID" value="PON51455.1"/>
    <property type="molecule type" value="Genomic_DNA"/>
</dbReference>
<accession>A0A2P5BRR4</accession>
<gene>
    <name evidence="1" type="ORF">TorRG33x02_311260</name>
</gene>
<dbReference type="OrthoDB" id="10314124at2759"/>
<reference evidence="2" key="1">
    <citation type="submission" date="2016-06" db="EMBL/GenBank/DDBJ databases">
        <title>Parallel loss of symbiosis genes in relatives of nitrogen-fixing non-legume Parasponia.</title>
        <authorList>
            <person name="Van Velzen R."/>
            <person name="Holmer R."/>
            <person name="Bu F."/>
            <person name="Rutten L."/>
            <person name="Van Zeijl A."/>
            <person name="Liu W."/>
            <person name="Santuari L."/>
            <person name="Cao Q."/>
            <person name="Sharma T."/>
            <person name="Shen D."/>
            <person name="Roswanjaya Y."/>
            <person name="Wardhani T."/>
            <person name="Kalhor M.S."/>
            <person name="Jansen J."/>
            <person name="Van den Hoogen J."/>
            <person name="Gungor B."/>
            <person name="Hartog M."/>
            <person name="Hontelez J."/>
            <person name="Verver J."/>
            <person name="Yang W.-C."/>
            <person name="Schijlen E."/>
            <person name="Repin R."/>
            <person name="Schilthuizen M."/>
            <person name="Schranz E."/>
            <person name="Heidstra R."/>
            <person name="Miyata K."/>
            <person name="Fedorova E."/>
            <person name="Kohlen W."/>
            <person name="Bisseling T."/>
            <person name="Smit S."/>
            <person name="Geurts R."/>
        </authorList>
    </citation>
    <scope>NUCLEOTIDE SEQUENCE [LARGE SCALE GENOMIC DNA]</scope>
    <source>
        <strain evidence="2">cv. RG33-2</strain>
    </source>
</reference>
<evidence type="ECO:0000313" key="1">
    <source>
        <dbReference type="EMBL" id="PON51455.1"/>
    </source>
</evidence>
<keyword evidence="2" id="KW-1185">Reference proteome</keyword>
<name>A0A2P5BRR4_TREOI</name>
<protein>
    <submittedName>
        <fullName evidence="1">Uncharacterized protein</fullName>
    </submittedName>
</protein>
<comment type="caution">
    <text evidence="1">The sequence shown here is derived from an EMBL/GenBank/DDBJ whole genome shotgun (WGS) entry which is preliminary data.</text>
</comment>
<evidence type="ECO:0000313" key="2">
    <source>
        <dbReference type="Proteomes" id="UP000237000"/>
    </source>
</evidence>
<dbReference type="AlphaFoldDB" id="A0A2P5BRR4"/>
<proteinExistence type="predicted"/>
<sequence length="145" mass="17374">MLISTYDSNKFLRGKIPLKLYDIITWITYMKKQVPRPKRKEKGLRSFGLTSCRRKEWTAFWVVYSSNKSYEHPEHENAYHSSSHHVVTVTIQFNSSLVRWIEWIFTPRKAFTRFCPGDFISTWRHSHIRDTNFRAFFTCAFASKI</sequence>
<dbReference type="Proteomes" id="UP000237000">
    <property type="component" value="Unassembled WGS sequence"/>
</dbReference>
<dbReference type="InParanoid" id="A0A2P5BRR4"/>